<dbReference type="Proteomes" id="UP000242815">
    <property type="component" value="Unassembled WGS sequence"/>
</dbReference>
<dbReference type="RefSeq" id="WP_143084137.1">
    <property type="nucleotide sequence ID" value="NZ_FOYD01000001.1"/>
</dbReference>
<protein>
    <submittedName>
        <fullName evidence="2">DNA-binding transcriptional regulator, CsgD family</fullName>
    </submittedName>
</protein>
<feature type="domain" description="HTH luxR-type" evidence="1">
    <location>
        <begin position="324"/>
        <end position="381"/>
    </location>
</feature>
<dbReference type="OrthoDB" id="5497412at2"/>
<evidence type="ECO:0000313" key="2">
    <source>
        <dbReference type="EMBL" id="SFQ63673.1"/>
    </source>
</evidence>
<evidence type="ECO:0000313" key="3">
    <source>
        <dbReference type="Proteomes" id="UP000242815"/>
    </source>
</evidence>
<dbReference type="Gene3D" id="1.10.10.10">
    <property type="entry name" value="Winged helix-like DNA-binding domain superfamily/Winged helix DNA-binding domain"/>
    <property type="match status" value="1"/>
</dbReference>
<dbReference type="STRING" id="1002526.SAMN05216578_101573"/>
<keyword evidence="2" id="KW-0238">DNA-binding</keyword>
<sequence length="389" mass="42330">MSGTAVGGSERLLDLTALIYEGINESPPWQSLVDRVRQLLGAKAVFITLHHSPKLMGDVHVSAVAPDDTIDWLEVERVCRTYLDGEQTLYPEQQIKGAWLASEPAFLGDEGLAYIRSLGIQGAFRAGFSDPDGVMSCWLDVVKGADNSSVLFEQQTAELFEQLLPHLARALGLYVRLQQCMLERSIFESSLNHMHLGCVLLDDEARVISLNRAAAEIINGYDAVRITDRLLFREAAAQSELMRAVERALLARTRAPNVGSGKSLLNLNSPGQGFLGVLVAPTVLEPTFQGKRVPSIIVYIAEFGGLWVGEMSDADKACAAISQLFGLTPQEGRLAMQLAAGCSLADAADKLQVAVSAARNYSKNIYAKLGIRGQSDLVRLVFRSFPLLQ</sequence>
<dbReference type="GO" id="GO:0006355">
    <property type="term" value="P:regulation of DNA-templated transcription"/>
    <property type="evidence" value="ECO:0007669"/>
    <property type="project" value="InterPro"/>
</dbReference>
<dbReference type="SMART" id="SM00421">
    <property type="entry name" value="HTH_LUXR"/>
    <property type="match status" value="1"/>
</dbReference>
<dbReference type="EMBL" id="FOYD01000001">
    <property type="protein sequence ID" value="SFQ63673.1"/>
    <property type="molecule type" value="Genomic_DNA"/>
</dbReference>
<reference evidence="2 3" key="1">
    <citation type="submission" date="2016-10" db="EMBL/GenBank/DDBJ databases">
        <authorList>
            <person name="de Groot N.N."/>
        </authorList>
    </citation>
    <scope>NUCLEOTIDE SEQUENCE [LARGE SCALE GENOMIC DNA]</scope>
    <source>
        <strain evidence="2 3">JCM 18415</strain>
    </source>
</reference>
<proteinExistence type="predicted"/>
<dbReference type="InterPro" id="IPR016032">
    <property type="entry name" value="Sig_transdc_resp-reg_C-effctor"/>
</dbReference>
<evidence type="ECO:0000259" key="1">
    <source>
        <dbReference type="SMART" id="SM00421"/>
    </source>
</evidence>
<dbReference type="InterPro" id="IPR036388">
    <property type="entry name" value="WH-like_DNA-bd_sf"/>
</dbReference>
<name>A0A1I6A4W9_9GAMM</name>
<dbReference type="AlphaFoldDB" id="A0A1I6A4W9"/>
<organism evidence="2 3">
    <name type="scientific">Halopseudomonas formosensis</name>
    <dbReference type="NCBI Taxonomy" id="1002526"/>
    <lineage>
        <taxon>Bacteria</taxon>
        <taxon>Pseudomonadati</taxon>
        <taxon>Pseudomonadota</taxon>
        <taxon>Gammaproteobacteria</taxon>
        <taxon>Pseudomonadales</taxon>
        <taxon>Pseudomonadaceae</taxon>
        <taxon>Halopseudomonas</taxon>
    </lineage>
</organism>
<dbReference type="InterPro" id="IPR000792">
    <property type="entry name" value="Tscrpt_reg_LuxR_C"/>
</dbReference>
<dbReference type="SUPFAM" id="SSF46894">
    <property type="entry name" value="C-terminal effector domain of the bipartite response regulators"/>
    <property type="match status" value="1"/>
</dbReference>
<gene>
    <name evidence="2" type="ORF">SAMN05216578_101573</name>
</gene>
<accession>A0A1I6A4W9</accession>
<dbReference type="GO" id="GO:0003677">
    <property type="term" value="F:DNA binding"/>
    <property type="evidence" value="ECO:0007669"/>
    <property type="project" value="UniProtKB-KW"/>
</dbReference>